<proteinExistence type="predicted"/>
<organism evidence="1 2">
    <name type="scientific">Fistulifera solaris</name>
    <name type="common">Oleaginous diatom</name>
    <dbReference type="NCBI Taxonomy" id="1519565"/>
    <lineage>
        <taxon>Eukaryota</taxon>
        <taxon>Sar</taxon>
        <taxon>Stramenopiles</taxon>
        <taxon>Ochrophyta</taxon>
        <taxon>Bacillariophyta</taxon>
        <taxon>Bacillariophyceae</taxon>
        <taxon>Bacillariophycidae</taxon>
        <taxon>Naviculales</taxon>
        <taxon>Naviculaceae</taxon>
        <taxon>Fistulifera</taxon>
    </lineage>
</organism>
<evidence type="ECO:0000313" key="2">
    <source>
        <dbReference type="Proteomes" id="UP000198406"/>
    </source>
</evidence>
<comment type="caution">
    <text evidence="1">The sequence shown here is derived from an EMBL/GenBank/DDBJ whole genome shotgun (WGS) entry which is preliminary data.</text>
</comment>
<protein>
    <submittedName>
        <fullName evidence="1">Uncharacterized protein</fullName>
    </submittedName>
</protein>
<evidence type="ECO:0000313" key="1">
    <source>
        <dbReference type="EMBL" id="GAX20278.1"/>
    </source>
</evidence>
<reference evidence="1 2" key="1">
    <citation type="journal article" date="2015" name="Plant Cell">
        <title>Oil accumulation by the oleaginous diatom Fistulifera solaris as revealed by the genome and transcriptome.</title>
        <authorList>
            <person name="Tanaka T."/>
            <person name="Maeda Y."/>
            <person name="Veluchamy A."/>
            <person name="Tanaka M."/>
            <person name="Abida H."/>
            <person name="Marechal E."/>
            <person name="Bowler C."/>
            <person name="Muto M."/>
            <person name="Sunaga Y."/>
            <person name="Tanaka M."/>
            <person name="Yoshino T."/>
            <person name="Taniguchi T."/>
            <person name="Fukuda Y."/>
            <person name="Nemoto M."/>
            <person name="Matsumoto M."/>
            <person name="Wong P.S."/>
            <person name="Aburatani S."/>
            <person name="Fujibuchi W."/>
        </authorList>
    </citation>
    <scope>NUCLEOTIDE SEQUENCE [LARGE SCALE GENOMIC DNA]</scope>
    <source>
        <strain evidence="1 2">JPCC DA0580</strain>
    </source>
</reference>
<name>A0A1Z5K2M0_FISSO</name>
<dbReference type="EMBL" id="BDSP01000146">
    <property type="protein sequence ID" value="GAX20278.1"/>
    <property type="molecule type" value="Genomic_DNA"/>
</dbReference>
<sequence>MTKYVDAEFERVQETQKEEEIDEEPVDSWREQYKSLMDLSLEADPEIMNARIPFFENENYIDVKLAFMAELDGVTYGIGVPFDPSVAVVIESQDSAAQFLSPDDDENEELMQLMAAQLHEHLGKDLQLKRTPRVLTVDGPLNNYTRNWENQILPRPFTAKELLERDDEQDTVEYFLKVMREELGEEEFQKTMNGDDEDVDDEMMALFDIPGLNKNDEEGLEELMKSMLDEDPDEQFKELEKFGKVEGEETLKLVGYIIPGGKSYTLVQLLRPYVIVGRYIQDDVENRFELLSPEEALVIEPRLAEVCQKDLEKSGLSLSSSMN</sequence>
<dbReference type="Proteomes" id="UP000198406">
    <property type="component" value="Unassembled WGS sequence"/>
</dbReference>
<dbReference type="InParanoid" id="A0A1Z5K2M0"/>
<accession>A0A1Z5K2M0</accession>
<keyword evidence="2" id="KW-1185">Reference proteome</keyword>
<dbReference type="AlphaFoldDB" id="A0A1Z5K2M0"/>
<dbReference type="OrthoDB" id="45037at2759"/>
<gene>
    <name evidence="1" type="ORF">FisN_6Hh229</name>
</gene>